<sequence length="271" mass="31390">MNRTEIADIIVQKLEANLTSMKKMYDQSEPAIGYFYIDDLLPEEVARTIYECFPDGSNMRLKKSLKEYKYIAAQMNNYNPILEETIYAFQDPRVVELVSKITSIKSLNPDEHLYAGGISLMGNKHYLNPHLDNSHDKDRDQWRVLNLLYYVTPQWEENFGGNLELWPNGLDSAQTTIHSKFNRLAVMATHDGSWHSVSPIDAEGKARCCVSNYYFSKTALKSTDRFHITSFRGRPEQKVRDAVLKVDIKLRMAVRKVFKKGIVENKHVYKK</sequence>
<dbReference type="PATRIC" id="fig|762836.4.peg.3474"/>
<feature type="domain" description="Prolyl 4-hydroxylase alpha subunit Fe(2+) 2OG dioxygenase" evidence="1">
    <location>
        <begin position="118"/>
        <end position="214"/>
    </location>
</feature>
<name>A0A1E7WHL5_9BURK</name>
<dbReference type="Gene3D" id="2.60.120.620">
    <property type="entry name" value="q2cbj1_9rhob like domain"/>
    <property type="match status" value="1"/>
</dbReference>
<evidence type="ECO:0000259" key="1">
    <source>
        <dbReference type="Pfam" id="PF13640"/>
    </source>
</evidence>
<evidence type="ECO:0000313" key="2">
    <source>
        <dbReference type="EMBL" id="OEZ98103.1"/>
    </source>
</evidence>
<gene>
    <name evidence="2" type="ORF">DUPY_33760</name>
</gene>
<dbReference type="Proteomes" id="UP000175989">
    <property type="component" value="Unassembled WGS sequence"/>
</dbReference>
<keyword evidence="3" id="KW-1185">Reference proteome</keyword>
<dbReference type="InterPro" id="IPR044862">
    <property type="entry name" value="Pro_4_hyd_alph_FE2OG_OXY"/>
</dbReference>
<dbReference type="EMBL" id="LROM01000093">
    <property type="protein sequence ID" value="OEZ98103.1"/>
    <property type="molecule type" value="Genomic_DNA"/>
</dbReference>
<evidence type="ECO:0000313" key="3">
    <source>
        <dbReference type="Proteomes" id="UP000175989"/>
    </source>
</evidence>
<dbReference type="Pfam" id="PF13640">
    <property type="entry name" value="2OG-FeII_Oxy_3"/>
    <property type="match status" value="1"/>
</dbReference>
<proteinExistence type="predicted"/>
<accession>A0A1E7WHL5</accession>
<organism evidence="2 3">
    <name type="scientific">Duganella phyllosphaerae</name>
    <dbReference type="NCBI Taxonomy" id="762836"/>
    <lineage>
        <taxon>Bacteria</taxon>
        <taxon>Pseudomonadati</taxon>
        <taxon>Pseudomonadota</taxon>
        <taxon>Betaproteobacteria</taxon>
        <taxon>Burkholderiales</taxon>
        <taxon>Oxalobacteraceae</taxon>
        <taxon>Telluria group</taxon>
        <taxon>Duganella</taxon>
    </lineage>
</organism>
<dbReference type="RefSeq" id="WP_070249552.1">
    <property type="nucleotide sequence ID" value="NZ_LROM01000093.1"/>
</dbReference>
<protein>
    <recommendedName>
        <fullName evidence="1">Prolyl 4-hydroxylase alpha subunit Fe(2+) 2OG dioxygenase domain-containing protein</fullName>
    </recommendedName>
</protein>
<reference evidence="3" key="1">
    <citation type="journal article" date="2016" name="Front. Microbiol.">
        <title>Molecular Keys to the Janthinobacterium and Duganella spp. Interaction with the Plant Pathogen Fusarium graminearum.</title>
        <authorList>
            <person name="Haack F.S."/>
            <person name="Poehlein A."/>
            <person name="Kroger C."/>
            <person name="Voigt C.A."/>
            <person name="Piepenbring M."/>
            <person name="Bode H.B."/>
            <person name="Daniel R."/>
            <person name="Schafer W."/>
            <person name="Streit W.R."/>
        </authorList>
    </citation>
    <scope>NUCLEOTIDE SEQUENCE [LARGE SCALE GENOMIC DNA]</scope>
    <source>
        <strain evidence="3">T54</strain>
    </source>
</reference>
<dbReference type="OrthoDB" id="9783171at2"/>
<dbReference type="AlphaFoldDB" id="A0A1E7WHL5"/>
<comment type="caution">
    <text evidence="2">The sequence shown here is derived from an EMBL/GenBank/DDBJ whole genome shotgun (WGS) entry which is preliminary data.</text>
</comment>